<evidence type="ECO:0000256" key="3">
    <source>
        <dbReference type="SAM" id="MobiDB-lite"/>
    </source>
</evidence>
<comment type="similarity">
    <text evidence="1">Belongs to the DNAI7 family.</text>
</comment>
<name>A0A803J618_XENTR</name>
<dbReference type="Proteomes" id="UP000008143">
    <property type="component" value="Chromosome 3"/>
</dbReference>
<dbReference type="Ensembl" id="ENSXETT00000116179">
    <property type="protein sequence ID" value="ENSXETP00000103279"/>
    <property type="gene ID" value="ENSXETG00000048107"/>
</dbReference>
<feature type="domain" description="IC97/Casc1 N-terminal" evidence="4">
    <location>
        <begin position="32"/>
        <end position="232"/>
    </location>
</feature>
<reference evidence="5" key="1">
    <citation type="journal article" date="2010" name="Science">
        <title>The genome of the Western clawed frog Xenopus tropicalis.</title>
        <authorList>
            <person name="Hellsten U."/>
            <person name="Harland R.M."/>
            <person name="Gilchrist M.J."/>
            <person name="Hendrix D."/>
            <person name="Jurka J."/>
            <person name="Kapitonov V."/>
            <person name="Ovcharenko I."/>
            <person name="Putnam N.H."/>
            <person name="Shu S."/>
            <person name="Taher L."/>
            <person name="Blitz I.L."/>
            <person name="Blumberg B."/>
            <person name="Dichmann D.S."/>
            <person name="Dubchak I."/>
            <person name="Amaya E."/>
            <person name="Detter J.C."/>
            <person name="Fletcher R."/>
            <person name="Gerhard D.S."/>
            <person name="Goodstein D."/>
            <person name="Graves T."/>
            <person name="Grigoriev I.V."/>
            <person name="Grimwood J."/>
            <person name="Kawashima T."/>
            <person name="Lindquist E."/>
            <person name="Lucas S.M."/>
            <person name="Mead P.E."/>
            <person name="Mitros T."/>
            <person name="Ogino H."/>
            <person name="Ohta Y."/>
            <person name="Poliakov A.V."/>
            <person name="Pollet N."/>
            <person name="Robert J."/>
            <person name="Salamov A."/>
            <person name="Sater A.K."/>
            <person name="Schmutz J."/>
            <person name="Terry A."/>
            <person name="Vize P.D."/>
            <person name="Warren W.C."/>
            <person name="Wells D."/>
            <person name="Wills A."/>
            <person name="Wilson R.K."/>
            <person name="Zimmerman L.B."/>
            <person name="Zorn A.M."/>
            <person name="Grainger R."/>
            <person name="Grammer T."/>
            <person name="Khokha M.K."/>
            <person name="Richardson P.M."/>
            <person name="Rokhsar D.S."/>
        </authorList>
    </citation>
    <scope>NUCLEOTIDE SEQUENCE [LARGE SCALE GENOMIC DNA]</scope>
    <source>
        <strain evidence="5">Nigerian</strain>
    </source>
</reference>
<feature type="compositionally biased region" description="Basic and acidic residues" evidence="3">
    <location>
        <begin position="17"/>
        <end position="37"/>
    </location>
</feature>
<reference evidence="7" key="3">
    <citation type="submission" date="2025-04" db="UniProtKB">
        <authorList>
            <consortium name="RefSeq"/>
        </authorList>
    </citation>
    <scope>IDENTIFICATION</scope>
    <source>
        <strain evidence="7">Nigerian</strain>
        <tissue evidence="7">Liver and blood</tissue>
    </source>
</reference>
<dbReference type="OMA" id="FTRCEKT"/>
<organism evidence="5">
    <name type="scientific">Xenopus tropicalis</name>
    <name type="common">Western clawed frog</name>
    <name type="synonym">Silurana tropicalis</name>
    <dbReference type="NCBI Taxonomy" id="8364"/>
    <lineage>
        <taxon>Eukaryota</taxon>
        <taxon>Metazoa</taxon>
        <taxon>Chordata</taxon>
        <taxon>Craniata</taxon>
        <taxon>Vertebrata</taxon>
        <taxon>Euteleostomi</taxon>
        <taxon>Amphibia</taxon>
        <taxon>Batrachia</taxon>
        <taxon>Anura</taxon>
        <taxon>Pipoidea</taxon>
        <taxon>Pipidae</taxon>
        <taxon>Xenopodinae</taxon>
        <taxon>Xenopus</taxon>
        <taxon>Silurana</taxon>
    </lineage>
</organism>
<accession>A0A803J618</accession>
<dbReference type="GO" id="GO:0048487">
    <property type="term" value="F:beta-tubulin binding"/>
    <property type="evidence" value="ECO:0000318"/>
    <property type="project" value="GO_Central"/>
</dbReference>
<evidence type="ECO:0000256" key="1">
    <source>
        <dbReference type="ARBA" id="ARBA00024332"/>
    </source>
</evidence>
<dbReference type="PANTHER" id="PTHR20929">
    <property type="entry name" value="LUNG ADENOMA SUSCEPTIBILITY 1-RELATED"/>
    <property type="match status" value="1"/>
</dbReference>
<dbReference type="PANTHER" id="PTHR20929:SF11">
    <property type="entry name" value="DYNEIN AXONEMAL INTERMEDIATE CHAIN 7"/>
    <property type="match status" value="1"/>
</dbReference>
<dbReference type="PRINTS" id="PR02043">
    <property type="entry name" value="CANCERSCCP1"/>
</dbReference>
<dbReference type="InterPro" id="IPR023247">
    <property type="entry name" value="IC97/Dnai7-like"/>
</dbReference>
<gene>
    <name evidence="5 8" type="primary">dnai7</name>
    <name evidence="7" type="synonym">casc1</name>
    <name evidence="7" type="synonym">las1</name>
</gene>
<dbReference type="GO" id="GO:0005930">
    <property type="term" value="C:axoneme"/>
    <property type="evidence" value="ECO:0000318"/>
    <property type="project" value="GO_Central"/>
</dbReference>
<evidence type="ECO:0000313" key="5">
    <source>
        <dbReference type="Ensembl" id="ENSXETP00000103279"/>
    </source>
</evidence>
<feature type="region of interest" description="Disordered" evidence="3">
    <location>
        <begin position="1"/>
        <end position="37"/>
    </location>
</feature>
<proteinExistence type="inferred from homology"/>
<dbReference type="AlphaFoldDB" id="A0A803J618"/>
<dbReference type="GO" id="GO:0008017">
    <property type="term" value="F:microtubule binding"/>
    <property type="evidence" value="ECO:0000318"/>
    <property type="project" value="GO_Central"/>
</dbReference>
<evidence type="ECO:0000313" key="7">
    <source>
        <dbReference type="RefSeq" id="XP_031753540.1"/>
    </source>
</evidence>
<reference evidence="5" key="2">
    <citation type="submission" date="2021-03" db="UniProtKB">
        <authorList>
            <consortium name="Ensembl"/>
        </authorList>
    </citation>
    <scope>IDENTIFICATION</scope>
</reference>
<evidence type="ECO:0000313" key="6">
    <source>
        <dbReference type="Proteomes" id="UP000008143"/>
    </source>
</evidence>
<feature type="region of interest" description="Disordered" evidence="3">
    <location>
        <begin position="295"/>
        <end position="376"/>
    </location>
</feature>
<protein>
    <recommendedName>
        <fullName evidence="2">Dynein axonemal intermediate chain 7</fullName>
    </recommendedName>
</protein>
<evidence type="ECO:0000313" key="8">
    <source>
        <dbReference type="Xenbase" id="XB-GENE-6462820"/>
    </source>
</evidence>
<dbReference type="Pfam" id="PF15927">
    <property type="entry name" value="Casc1_N"/>
    <property type="match status" value="1"/>
</dbReference>
<dbReference type="GeneTree" id="ENSGT00390000004708"/>
<sequence>MSSIATSAASKRKGKSSKAERLRAQREEEERQLREEEEARLIAEQVLAAQREKERLEREEREQLEAKQLETRAEELEEHRLLVEEKLEAAEKWKADQRHRAKWDRYMLCDGSPDPTVPQEINTFMSLWEDERDEDFQSILKKSRLVLSLIEELESLLRDTPVGELEETDAARYKGTVLQLQQLLPMKFNQATEHLLKNASVLSDIETGNMQKVIKDNNLTLCIWANLNKNPRFKGYEFAEESIGFELPKPLAPSGIAVRILHTLYDHLSGLSRTSLPKVKESEDIGVPDAVAQEWEGQEANPEGEEEKTGAESVLGADEEVMLEDRKSTLSPTSAREDPTSATDALETAEEPDKTGGSQLGFSPEGHSPSPTLLDEPEDALEDDIVDLRQFTNVGGVYYFDVLALPPQCKQVNGWTMVQLLEGGLQTYPYPPESYPSTTLGVSLPEKDLDNLSAPPVGVFFKVPGHVIFFEEPQVARWDPKIKNWSTDAITQKKYDPERRELSFKMDAFHTFALFQDAHLNMPYEYWELNPTSTNQVALLIVSAFSELQIEIKEDQCRLASVSGADGDLSRLLGKWMPPLALKRAMQSAGLNVFPAEDSKKYVSVNKKNERAERAAYKEMALLSPSFAFGWSKWNHDCGFENVIVKVKEQKPNPQNPEPWALYMLSSQRAQRLKISESSAEFSDDLYEKSEFHSTLYHMIKEYSGAEATGRLRDSRPLFVDCVYQLLSMTRILAFS</sequence>
<dbReference type="AGR" id="Xenbase:XB-GENE-6462820"/>
<dbReference type="Xenbase" id="XB-GENE-6462820">
    <property type="gene designation" value="dnai7"/>
</dbReference>
<dbReference type="InterPro" id="IPR031826">
    <property type="entry name" value="IC97/Casc1_N"/>
</dbReference>
<evidence type="ECO:0000259" key="4">
    <source>
        <dbReference type="Pfam" id="PF15927"/>
    </source>
</evidence>
<dbReference type="RefSeq" id="XP_031753540.1">
    <property type="nucleotide sequence ID" value="XM_031897680.1"/>
</dbReference>
<dbReference type="OrthoDB" id="297923at2759"/>
<evidence type="ECO:0000256" key="2">
    <source>
        <dbReference type="ARBA" id="ARBA00024414"/>
    </source>
</evidence>
<keyword evidence="6" id="KW-1185">Reference proteome</keyword>